<keyword evidence="1" id="KW-0472">Membrane</keyword>
<dbReference type="EMBL" id="JBHSQB010000009">
    <property type="protein sequence ID" value="MFC6097623.1"/>
    <property type="molecule type" value="Genomic_DNA"/>
</dbReference>
<evidence type="ECO:0000313" key="2">
    <source>
        <dbReference type="EMBL" id="MFC6097623.1"/>
    </source>
</evidence>
<accession>A0ABW1PRB6</accession>
<dbReference type="Proteomes" id="UP001596287">
    <property type="component" value="Unassembled WGS sequence"/>
</dbReference>
<keyword evidence="3" id="KW-1185">Reference proteome</keyword>
<gene>
    <name evidence="2" type="ORF">ACFPVY_13280</name>
</gene>
<keyword evidence="1" id="KW-0812">Transmembrane</keyword>
<feature type="transmembrane region" description="Helical" evidence="1">
    <location>
        <begin position="103"/>
        <end position="123"/>
    </location>
</feature>
<evidence type="ECO:0008006" key="4">
    <source>
        <dbReference type="Google" id="ProtNLM"/>
    </source>
</evidence>
<proteinExistence type="predicted"/>
<evidence type="ECO:0000313" key="3">
    <source>
        <dbReference type="Proteomes" id="UP001596287"/>
    </source>
</evidence>
<feature type="transmembrane region" description="Helical" evidence="1">
    <location>
        <begin position="55"/>
        <end position="72"/>
    </location>
</feature>
<organism evidence="2 3">
    <name type="scientific">Flavobacterium qiangtangense</name>
    <dbReference type="NCBI Taxonomy" id="1442595"/>
    <lineage>
        <taxon>Bacteria</taxon>
        <taxon>Pseudomonadati</taxon>
        <taxon>Bacteroidota</taxon>
        <taxon>Flavobacteriia</taxon>
        <taxon>Flavobacteriales</taxon>
        <taxon>Flavobacteriaceae</taxon>
        <taxon>Flavobacterium</taxon>
    </lineage>
</organism>
<keyword evidence="1" id="KW-1133">Transmembrane helix</keyword>
<comment type="caution">
    <text evidence="2">The sequence shown here is derived from an EMBL/GenBank/DDBJ whole genome shotgun (WGS) entry which is preliminary data.</text>
</comment>
<dbReference type="RefSeq" id="WP_379792585.1">
    <property type="nucleotide sequence ID" value="NZ_JBHSQB010000009.1"/>
</dbReference>
<reference evidence="3" key="1">
    <citation type="journal article" date="2019" name="Int. J. Syst. Evol. Microbiol.">
        <title>The Global Catalogue of Microorganisms (GCM) 10K type strain sequencing project: providing services to taxonomists for standard genome sequencing and annotation.</title>
        <authorList>
            <consortium name="The Broad Institute Genomics Platform"/>
            <consortium name="The Broad Institute Genome Sequencing Center for Infectious Disease"/>
            <person name="Wu L."/>
            <person name="Ma J."/>
        </authorList>
    </citation>
    <scope>NUCLEOTIDE SEQUENCE [LARGE SCALE GENOMIC DNA]</scope>
    <source>
        <strain evidence="3">CCUG 49679</strain>
    </source>
</reference>
<name>A0ABW1PRB6_9FLAO</name>
<evidence type="ECO:0000256" key="1">
    <source>
        <dbReference type="SAM" id="Phobius"/>
    </source>
</evidence>
<sequence>MKENDKNVEQFIEKVMKETSLETPSFDFTSKIMAQVSVLEQSKVKEYKPLISKKIWFSIFAVLVAMVFYSIFANNEKTQFDIDFSAKISSLIPTIHVSDVTTYSILIVTLMVLIQISILKNYFDKRFNT</sequence>
<protein>
    <recommendedName>
        <fullName evidence="4">DUF5056 domain-containing protein</fullName>
    </recommendedName>
</protein>